<evidence type="ECO:0000313" key="5">
    <source>
        <dbReference type="Proteomes" id="UP000789390"/>
    </source>
</evidence>
<dbReference type="PANTHER" id="PTHR22957">
    <property type="entry name" value="TBC1 DOMAIN FAMILY MEMBER GTPASE-ACTIVATING PROTEIN"/>
    <property type="match status" value="1"/>
</dbReference>
<protein>
    <recommendedName>
        <fullName evidence="3">Rab-GAP TBC domain-containing protein</fullName>
    </recommendedName>
</protein>
<feature type="region of interest" description="Disordered" evidence="2">
    <location>
        <begin position="463"/>
        <end position="498"/>
    </location>
</feature>
<dbReference type="Proteomes" id="UP000789390">
    <property type="component" value="Unassembled WGS sequence"/>
</dbReference>
<name>A0A8J2RYK4_9CRUS</name>
<feature type="compositionally biased region" description="Low complexity" evidence="2">
    <location>
        <begin position="463"/>
        <end position="474"/>
    </location>
</feature>
<dbReference type="OrthoDB" id="10264062at2759"/>
<dbReference type="SUPFAM" id="SSF47923">
    <property type="entry name" value="Ypt/Rab-GAP domain of gyp1p"/>
    <property type="match status" value="2"/>
</dbReference>
<comment type="caution">
    <text evidence="4">The sequence shown here is derived from an EMBL/GenBank/DDBJ whole genome shotgun (WGS) entry which is preliminary data.</text>
</comment>
<dbReference type="AlphaFoldDB" id="A0A8J2RYK4"/>
<dbReference type="GO" id="GO:1901096">
    <property type="term" value="P:regulation of autophagosome maturation"/>
    <property type="evidence" value="ECO:0007669"/>
    <property type="project" value="TreeGrafter"/>
</dbReference>
<evidence type="ECO:0000256" key="1">
    <source>
        <dbReference type="ARBA" id="ARBA00022468"/>
    </source>
</evidence>
<feature type="region of interest" description="Disordered" evidence="2">
    <location>
        <begin position="529"/>
        <end position="552"/>
    </location>
</feature>
<dbReference type="Gene3D" id="1.10.472.80">
    <property type="entry name" value="Ypt/Rab-GAP domain of gyp1p, domain 3"/>
    <property type="match status" value="2"/>
</dbReference>
<keyword evidence="1" id="KW-0343">GTPase activation</keyword>
<dbReference type="SMART" id="SM00164">
    <property type="entry name" value="TBC"/>
    <property type="match status" value="1"/>
</dbReference>
<feature type="compositionally biased region" description="Basic and acidic residues" evidence="2">
    <location>
        <begin position="532"/>
        <end position="542"/>
    </location>
</feature>
<dbReference type="PROSITE" id="PS50086">
    <property type="entry name" value="TBC_RABGAP"/>
    <property type="match status" value="1"/>
</dbReference>
<dbReference type="EMBL" id="CAKKLH010000278">
    <property type="protein sequence ID" value="CAH0107701.1"/>
    <property type="molecule type" value="Genomic_DNA"/>
</dbReference>
<feature type="domain" description="Rab-GAP TBC" evidence="3">
    <location>
        <begin position="205"/>
        <end position="415"/>
    </location>
</feature>
<evidence type="ECO:0000259" key="3">
    <source>
        <dbReference type="PROSITE" id="PS50086"/>
    </source>
</evidence>
<organism evidence="4 5">
    <name type="scientific">Daphnia galeata</name>
    <dbReference type="NCBI Taxonomy" id="27404"/>
    <lineage>
        <taxon>Eukaryota</taxon>
        <taxon>Metazoa</taxon>
        <taxon>Ecdysozoa</taxon>
        <taxon>Arthropoda</taxon>
        <taxon>Crustacea</taxon>
        <taxon>Branchiopoda</taxon>
        <taxon>Diplostraca</taxon>
        <taxon>Cladocera</taxon>
        <taxon>Anomopoda</taxon>
        <taxon>Daphniidae</taxon>
        <taxon>Daphnia</taxon>
    </lineage>
</organism>
<dbReference type="CDD" id="cd05992">
    <property type="entry name" value="PB1"/>
    <property type="match status" value="1"/>
</dbReference>
<evidence type="ECO:0000313" key="4">
    <source>
        <dbReference type="EMBL" id="CAH0107701.1"/>
    </source>
</evidence>
<proteinExistence type="predicted"/>
<accession>A0A8J2RYK4</accession>
<sequence>MYPLFNQRKWGDPVRVKASFSSHSKRVDGHVVPEYRRFSLDPQLTNFETLHSLISRAFDIKCDFLIQYRFEDPSGQEIFLQLLSDWDLEAAFERAADPCLCLRIDPIPLEHVEEWDLVSIPPTDCKIVQPKEVRSDPSIQTKIMTKVGKTINLMQQALNLNGNSGEFAVGATTSPLTDAEFTDFRDGVGTLIKADECKQRIFQGGLEPSLRRVVWKHLLNVYPDGLNGSERMKYMTRKSEEYQRLKSEWMIYYKNKKMTEELQHITSMVRKDVLRTDRQHPFYSGADDNPNVEKLFNILTTYAIMHPSTGYCQGMSDMASPILFVMDNEAHSYIAFTALMERLKENFSITGTTMTLKFDHLCCAIAYHDPIFFAYLQRHNAIDLLFCYRWLLLEMKREFVFDEALRMLEVTWSSLPKYPRQNELALFERIPDLAPTASAPIPLPTRIKESPYTKVCSLRRQSSSPASSFSLNSSDGPPPTGLHSALKNSRDSQSLCSPSWDRVRMEPDLDDVFVPNHLESLKVVVAAGNHSKPKEESTESPRDPAQANGHDQSVDVVQTASSVEHLSSALSLLMNSKDPEQGLQSVSPSCPLEDSSLQDFEVIGSCEEATESAAAAATATGSNNPTHINYVRSGVRPSLPSPDVLGCGNPFLIFLCLTVLLQHRDSIINRSLDSNEMAMHFDRLVRKHNLERVLSQARTLYYRYLGHFNSQNS</sequence>
<keyword evidence="5" id="KW-1185">Reference proteome</keyword>
<reference evidence="4" key="1">
    <citation type="submission" date="2021-11" db="EMBL/GenBank/DDBJ databases">
        <authorList>
            <person name="Schell T."/>
        </authorList>
    </citation>
    <scope>NUCLEOTIDE SEQUENCE</scope>
    <source>
        <strain evidence="4">M5</strain>
    </source>
</reference>
<gene>
    <name evidence="4" type="ORF">DGAL_LOCUS11030</name>
</gene>
<evidence type="ECO:0000256" key="2">
    <source>
        <dbReference type="SAM" id="MobiDB-lite"/>
    </source>
</evidence>
<dbReference type="Gene3D" id="1.10.8.270">
    <property type="entry name" value="putative rabgap domain of human tbc1 domain family member 14 like domains"/>
    <property type="match status" value="1"/>
</dbReference>
<dbReference type="PANTHER" id="PTHR22957:SF333">
    <property type="entry name" value="TBC1 DOMAIN FAMILY MEMBER 25"/>
    <property type="match status" value="1"/>
</dbReference>
<dbReference type="Pfam" id="PF00566">
    <property type="entry name" value="RabGAP-TBC"/>
    <property type="match status" value="1"/>
</dbReference>
<dbReference type="GO" id="GO:0005096">
    <property type="term" value="F:GTPase activator activity"/>
    <property type="evidence" value="ECO:0007669"/>
    <property type="project" value="UniProtKB-KW"/>
</dbReference>
<dbReference type="InterPro" id="IPR000195">
    <property type="entry name" value="Rab-GAP-TBC_dom"/>
</dbReference>
<dbReference type="InterPro" id="IPR035969">
    <property type="entry name" value="Rab-GAP_TBC_sf"/>
</dbReference>
<dbReference type="GO" id="GO:0005776">
    <property type="term" value="C:autophagosome"/>
    <property type="evidence" value="ECO:0007669"/>
    <property type="project" value="TreeGrafter"/>
</dbReference>